<evidence type="ECO:0000313" key="4">
    <source>
        <dbReference type="Proteomes" id="UP000648908"/>
    </source>
</evidence>
<sequence length="569" mass="64423">MMLQGKDRGALSPVAVAMTSGCRAMYRHVMRSLRQSLSQSLRRFSRDEDGVLLIFTMFLFLLMCMMGGVAVDLMRFEQQRTKMQQTLDRSVLAAASMTQRLDAEDVVNDYFTKAGMEQYLDEVEAPEGLNFRQVRARASADVPTFLMHLVGIDNLQAVAGSEAEQRITNVEVSMVLDVSRSMVLYPNQSSNPQKFQNLKDAATEFVETVLENDIEDRISISLVPYNGQVNLGPDLMDQYTVSHQHNYPNSHCLDLPQWTYNSHHIPTNTAFPQAGFFDSFTATTRDNRWRSSPSFTQGNGNFLNVWCQPIAANIIRPLQNDVGQLTGYINNLVAVGATSIDLGLKWGLNLLSPNSRQMVTNLRNRNIVPDEFDGRPLDFSAEDAMKVIVLMTDGEHFAFEALNDTYRSGNSDIWRSRGDGHLSVRPPGYNQYWVPHRDEWRSSPWNTGGGSATRLSWPEVWQDYPVQWVAWQLYARATGTNQYTIWLNRFRSQTPTNTMDNRLQDVCNLAKNNGIIIYGIAFELESSNGANQIRNCSTSESHFFDVEGLELRTAFRAIANNISQLRLTQ</sequence>
<accession>A0A8K0V5X2</accession>
<dbReference type="Pfam" id="PF13400">
    <property type="entry name" value="Tad"/>
    <property type="match status" value="1"/>
</dbReference>
<dbReference type="RefSeq" id="WP_202686681.1">
    <property type="nucleotide sequence ID" value="NZ_JAESVN010000001.1"/>
</dbReference>
<dbReference type="InterPro" id="IPR036465">
    <property type="entry name" value="vWFA_dom_sf"/>
</dbReference>
<organism evidence="3 4">
    <name type="scientific">Szabonella alba</name>
    <dbReference type="NCBI Taxonomy" id="2804194"/>
    <lineage>
        <taxon>Bacteria</taxon>
        <taxon>Pseudomonadati</taxon>
        <taxon>Pseudomonadota</taxon>
        <taxon>Alphaproteobacteria</taxon>
        <taxon>Rhodobacterales</taxon>
        <taxon>Paracoccaceae</taxon>
        <taxon>Szabonella</taxon>
    </lineage>
</organism>
<evidence type="ECO:0000313" key="3">
    <source>
        <dbReference type="EMBL" id="MBL4916027.1"/>
    </source>
</evidence>
<feature type="transmembrane region" description="Helical" evidence="1">
    <location>
        <begin position="51"/>
        <end position="74"/>
    </location>
</feature>
<dbReference type="Proteomes" id="UP000648908">
    <property type="component" value="Unassembled WGS sequence"/>
</dbReference>
<dbReference type="SUPFAM" id="SSF53300">
    <property type="entry name" value="vWA-like"/>
    <property type="match status" value="1"/>
</dbReference>
<proteinExistence type="predicted"/>
<dbReference type="InterPro" id="IPR028087">
    <property type="entry name" value="Tad_N"/>
</dbReference>
<keyword evidence="4" id="KW-1185">Reference proteome</keyword>
<keyword evidence="1" id="KW-0472">Membrane</keyword>
<keyword evidence="1" id="KW-0812">Transmembrane</keyword>
<dbReference type="AlphaFoldDB" id="A0A8K0V5X2"/>
<dbReference type="EMBL" id="JAESVN010000001">
    <property type="protein sequence ID" value="MBL4916027.1"/>
    <property type="molecule type" value="Genomic_DNA"/>
</dbReference>
<dbReference type="PROSITE" id="PS51257">
    <property type="entry name" value="PROKAR_LIPOPROTEIN"/>
    <property type="match status" value="1"/>
</dbReference>
<protein>
    <submittedName>
        <fullName evidence="3">Tad domain-containing protein</fullName>
    </submittedName>
</protein>
<gene>
    <name evidence="3" type="ORF">JL811_02230</name>
</gene>
<evidence type="ECO:0000259" key="2">
    <source>
        <dbReference type="Pfam" id="PF13400"/>
    </source>
</evidence>
<comment type="caution">
    <text evidence="3">The sequence shown here is derived from an EMBL/GenBank/DDBJ whole genome shotgun (WGS) entry which is preliminary data.</text>
</comment>
<reference evidence="3" key="1">
    <citation type="submission" date="2021-01" db="EMBL/GenBank/DDBJ databases">
        <title>Tabrizicola alba sp. nov. a motile alkaliphilic bacterium isolated from a soda lake.</title>
        <authorList>
            <person name="Szuroczki S."/>
            <person name="Abbaszade G."/>
            <person name="Schumann P."/>
            <person name="Toth E."/>
        </authorList>
    </citation>
    <scope>NUCLEOTIDE SEQUENCE</scope>
    <source>
        <strain evidence="3">DMG-N-6</strain>
    </source>
</reference>
<feature type="domain" description="Putative Flp pilus-assembly TadG-like N-terminal" evidence="2">
    <location>
        <begin position="51"/>
        <end position="96"/>
    </location>
</feature>
<dbReference type="Gene3D" id="3.40.50.410">
    <property type="entry name" value="von Willebrand factor, type A domain"/>
    <property type="match status" value="1"/>
</dbReference>
<keyword evidence="1" id="KW-1133">Transmembrane helix</keyword>
<name>A0A8K0V5X2_9RHOB</name>
<evidence type="ECO:0000256" key="1">
    <source>
        <dbReference type="SAM" id="Phobius"/>
    </source>
</evidence>